<dbReference type="PANTHER" id="PTHR13302">
    <property type="entry name" value="CONSERVED OLIGOMERIC GOLGI COMPLEX COMPONENT 3"/>
    <property type="match status" value="1"/>
</dbReference>
<evidence type="ECO:0000256" key="3">
    <source>
        <dbReference type="ARBA" id="ARBA00020976"/>
    </source>
</evidence>
<evidence type="ECO:0000256" key="5">
    <source>
        <dbReference type="ARBA" id="ARBA00022927"/>
    </source>
</evidence>
<dbReference type="InterPro" id="IPR048685">
    <property type="entry name" value="COG3_C"/>
</dbReference>
<keyword evidence="7" id="KW-0472">Membrane</keyword>
<dbReference type="InterPro" id="IPR048320">
    <property type="entry name" value="COG3_N"/>
</dbReference>
<proteinExistence type="inferred from homology"/>
<dbReference type="Pfam" id="PF20671">
    <property type="entry name" value="COG3_C"/>
    <property type="match status" value="1"/>
</dbReference>
<evidence type="ECO:0000256" key="8">
    <source>
        <dbReference type="ARBA" id="ARBA00031339"/>
    </source>
</evidence>
<evidence type="ECO:0000256" key="6">
    <source>
        <dbReference type="ARBA" id="ARBA00023034"/>
    </source>
</evidence>
<comment type="similarity">
    <text evidence="2">Belongs to the COG3 family.</text>
</comment>
<comment type="subcellular location">
    <subcellularLocation>
        <location evidence="1">Golgi apparatus membrane</location>
        <topology evidence="1">Peripheral membrane protein</topology>
    </subcellularLocation>
</comment>
<keyword evidence="13" id="KW-1185">Reference proteome</keyword>
<feature type="region of interest" description="Disordered" evidence="9">
    <location>
        <begin position="1"/>
        <end position="70"/>
    </location>
</feature>
<evidence type="ECO:0000313" key="13">
    <source>
        <dbReference type="Proteomes" id="UP001447188"/>
    </source>
</evidence>
<gene>
    <name evidence="12" type="primary">COG3</name>
    <name evidence="12" type="ORF">Q9L58_002884</name>
</gene>
<dbReference type="InterPro" id="IPR007265">
    <property type="entry name" value="COG_su3"/>
</dbReference>
<dbReference type="Proteomes" id="UP001447188">
    <property type="component" value="Unassembled WGS sequence"/>
</dbReference>
<keyword evidence="6" id="KW-0333">Golgi apparatus</keyword>
<accession>A0ABR3GQF1</accession>
<evidence type="ECO:0000256" key="9">
    <source>
        <dbReference type="SAM" id="MobiDB-lite"/>
    </source>
</evidence>
<keyword evidence="5" id="KW-0653">Protein transport</keyword>
<sequence>MFEDHWYQHSAPAAPESVSGTRQELVKKQSPSRPSLERISSGLPKKTAGAQQKKKATPDPPIADIPRRPKSYGDLRVLVRDRFILPGEGGSPGSDARHQLPPRPRSRNDLEAVKTARYGPRKGLEGAWRGVLKDPREIKDELDFADWYGEFEDDLQEANNEYRLFHSTLHSHLTTCNSLLSTTDATLSILSTLQTSFATVHAQTSTFQARSSALVAHSDHLTTLLTSISTALHPFAELEPITRLLARPGSDFVKTPAFREMLLRLDACLDWMNDPAHRSFHDVESYAPKFRQCMTRALTLVRNYFVGGVREVANEVTGRIKERQMNDTTQSALLYAKFRVNAPVLRDLVGEIERRCGHEEYLSLLNECYSSFSSVRQKLIAPIIHKRMTELSAPTNQKSKDLVSFARSGISFVRSICMDEFGLFYAYFSGELGDGEVYHFLETLCEPLYDNLRPRIIHETQLVKLCELCTLIQTRYMRDLEDPDTDSFDRTQLDFGQLIAPTLHDTQNRIVFRAQTIIRDEIEGFTPKPDDLDYPAKLPAQLPPADGTNTPTPNAPAIIDDVTTPGIGVGTDPFETEAAYAGWYPTLRKCIWLLSRIYRLVNSTVFDDLAHSIVHLTTLSLLRASALLQAKRSPADTHLFLIRHFLLLKAQIVAFDIEFVKPDTSIDFSGLAGSFWELREKGLFSRSGILNLVKGAAMPKVVENMLDAKVELDARLRAVIGEFGRYWKSRMAGCIEGPGRTALGDPVGSLKEAVEREVAVLRGMLAVYLEDARTREMLVGAVQELVIQAYESYYESTFLSGNRQPSNTEAIWDVETFVAWSNDVFGVGLGLLGYDGQEGSEDGSPERSRTGSL</sequence>
<organism evidence="12 13">
    <name type="scientific">Discina gigas</name>
    <dbReference type="NCBI Taxonomy" id="1032678"/>
    <lineage>
        <taxon>Eukaryota</taxon>
        <taxon>Fungi</taxon>
        <taxon>Dikarya</taxon>
        <taxon>Ascomycota</taxon>
        <taxon>Pezizomycotina</taxon>
        <taxon>Pezizomycetes</taxon>
        <taxon>Pezizales</taxon>
        <taxon>Discinaceae</taxon>
        <taxon>Discina</taxon>
    </lineage>
</organism>
<feature type="domain" description="Conserved oligomeric Golgi complex subunit 3 C-terminal" evidence="11">
    <location>
        <begin position="331"/>
        <end position="670"/>
    </location>
</feature>
<protein>
    <recommendedName>
        <fullName evidence="3">Conserved oligomeric Golgi complex subunit 3</fullName>
    </recommendedName>
    <alternativeName>
        <fullName evidence="8">Component of oligomeric Golgi complex 3</fullName>
    </alternativeName>
</protein>
<comment type="caution">
    <text evidence="12">The sequence shown here is derived from an EMBL/GenBank/DDBJ whole genome shotgun (WGS) entry which is preliminary data.</text>
</comment>
<feature type="domain" description="Conserved oligomeric Golgi complex subunit 3 N-terminal" evidence="10">
    <location>
        <begin position="166"/>
        <end position="308"/>
    </location>
</feature>
<dbReference type="PANTHER" id="PTHR13302:SF8">
    <property type="entry name" value="CONSERVED OLIGOMERIC GOLGI COMPLEX SUBUNIT 3"/>
    <property type="match status" value="1"/>
</dbReference>
<feature type="region of interest" description="Disordered" evidence="9">
    <location>
        <begin position="84"/>
        <end position="109"/>
    </location>
</feature>
<evidence type="ECO:0000313" key="12">
    <source>
        <dbReference type="EMBL" id="KAL0638103.1"/>
    </source>
</evidence>
<evidence type="ECO:0000259" key="10">
    <source>
        <dbReference type="Pfam" id="PF04136"/>
    </source>
</evidence>
<evidence type="ECO:0000256" key="2">
    <source>
        <dbReference type="ARBA" id="ARBA00009936"/>
    </source>
</evidence>
<evidence type="ECO:0000256" key="1">
    <source>
        <dbReference type="ARBA" id="ARBA00004395"/>
    </source>
</evidence>
<keyword evidence="4" id="KW-0813">Transport</keyword>
<evidence type="ECO:0000256" key="7">
    <source>
        <dbReference type="ARBA" id="ARBA00023136"/>
    </source>
</evidence>
<dbReference type="Pfam" id="PF04136">
    <property type="entry name" value="COG3_N"/>
    <property type="match status" value="1"/>
</dbReference>
<name>A0ABR3GQF1_9PEZI</name>
<reference evidence="12 13" key="1">
    <citation type="submission" date="2024-02" db="EMBL/GenBank/DDBJ databases">
        <title>Discinaceae phylogenomics.</title>
        <authorList>
            <person name="Dirks A.C."/>
            <person name="James T.Y."/>
        </authorList>
    </citation>
    <scope>NUCLEOTIDE SEQUENCE [LARGE SCALE GENOMIC DNA]</scope>
    <source>
        <strain evidence="12 13">ACD0624</strain>
    </source>
</reference>
<dbReference type="EMBL" id="JBBBZM010000026">
    <property type="protein sequence ID" value="KAL0638103.1"/>
    <property type="molecule type" value="Genomic_DNA"/>
</dbReference>
<evidence type="ECO:0000256" key="4">
    <source>
        <dbReference type="ARBA" id="ARBA00022448"/>
    </source>
</evidence>
<evidence type="ECO:0000259" key="11">
    <source>
        <dbReference type="Pfam" id="PF20671"/>
    </source>
</evidence>